<dbReference type="AlphaFoldDB" id="A0A1G5XZD2"/>
<protein>
    <recommendedName>
        <fullName evidence="1">VOC domain-containing protein</fullName>
    </recommendedName>
</protein>
<dbReference type="Gene3D" id="3.10.180.10">
    <property type="entry name" value="2,3-Dihydroxybiphenyl 1,2-Dioxygenase, domain 1"/>
    <property type="match status" value="1"/>
</dbReference>
<dbReference type="CDD" id="cd07247">
    <property type="entry name" value="SgaA_N_like"/>
    <property type="match status" value="1"/>
</dbReference>
<dbReference type="PROSITE" id="PS51819">
    <property type="entry name" value="VOC"/>
    <property type="match status" value="1"/>
</dbReference>
<dbReference type="STRING" id="279824.SAMN03080617_02101"/>
<dbReference type="InterPro" id="IPR037523">
    <property type="entry name" value="VOC_core"/>
</dbReference>
<dbReference type="Pfam" id="PF00903">
    <property type="entry name" value="Glyoxalase"/>
    <property type="match status" value="1"/>
</dbReference>
<sequence>MKSVTVGWFEIPVADMDRAIAFYQKVFDCILNQQEMGDFQMAWFPWDESKGRAGGGLVFHKDFYHTSKLAGTLIYFSSEDCEVELSRVKDAGGEVQIPKRMIAPDIGYMGVFLDSEGNRIAIHSMA</sequence>
<keyword evidence="3" id="KW-1185">Reference proteome</keyword>
<dbReference type="InterPro" id="IPR004360">
    <property type="entry name" value="Glyas_Fos-R_dOase_dom"/>
</dbReference>
<reference evidence="3" key="1">
    <citation type="submission" date="2016-10" db="EMBL/GenBank/DDBJ databases">
        <authorList>
            <person name="Varghese N."/>
            <person name="Submissions S."/>
        </authorList>
    </citation>
    <scope>NUCLEOTIDE SEQUENCE [LARGE SCALE GENOMIC DNA]</scope>
    <source>
        <strain evidence="3">DSM 22703</strain>
    </source>
</reference>
<proteinExistence type="predicted"/>
<evidence type="ECO:0000313" key="3">
    <source>
        <dbReference type="Proteomes" id="UP000198756"/>
    </source>
</evidence>
<name>A0A1G5XZD2_9BACT</name>
<dbReference type="SUPFAM" id="SSF54593">
    <property type="entry name" value="Glyoxalase/Bleomycin resistance protein/Dihydroxybiphenyl dioxygenase"/>
    <property type="match status" value="1"/>
</dbReference>
<gene>
    <name evidence="2" type="ORF">SAMN03080617_02101</name>
</gene>
<evidence type="ECO:0000259" key="1">
    <source>
        <dbReference type="PROSITE" id="PS51819"/>
    </source>
</evidence>
<dbReference type="InterPro" id="IPR052164">
    <property type="entry name" value="Anthracycline_SecMetBiosynth"/>
</dbReference>
<dbReference type="EMBL" id="FMXE01000013">
    <property type="protein sequence ID" value="SDA75702.1"/>
    <property type="molecule type" value="Genomic_DNA"/>
</dbReference>
<dbReference type="InterPro" id="IPR029068">
    <property type="entry name" value="Glyas_Bleomycin-R_OHBP_Dase"/>
</dbReference>
<dbReference type="OrthoDB" id="9804235at2"/>
<dbReference type="Proteomes" id="UP000198756">
    <property type="component" value="Unassembled WGS sequence"/>
</dbReference>
<dbReference type="PANTHER" id="PTHR33993:SF2">
    <property type="entry name" value="VOC DOMAIN-CONTAINING PROTEIN"/>
    <property type="match status" value="1"/>
</dbReference>
<dbReference type="RefSeq" id="WP_092729898.1">
    <property type="nucleotide sequence ID" value="NZ_FMXE01000013.1"/>
</dbReference>
<accession>A0A1G5XZD2</accession>
<organism evidence="2 3">
    <name type="scientific">Algoriphagus alkaliphilus</name>
    <dbReference type="NCBI Taxonomy" id="279824"/>
    <lineage>
        <taxon>Bacteria</taxon>
        <taxon>Pseudomonadati</taxon>
        <taxon>Bacteroidota</taxon>
        <taxon>Cytophagia</taxon>
        <taxon>Cytophagales</taxon>
        <taxon>Cyclobacteriaceae</taxon>
        <taxon>Algoriphagus</taxon>
    </lineage>
</organism>
<evidence type="ECO:0000313" key="2">
    <source>
        <dbReference type="EMBL" id="SDA75702.1"/>
    </source>
</evidence>
<dbReference type="PANTHER" id="PTHR33993">
    <property type="entry name" value="GLYOXALASE-RELATED"/>
    <property type="match status" value="1"/>
</dbReference>
<feature type="domain" description="VOC" evidence="1">
    <location>
        <begin position="5"/>
        <end position="125"/>
    </location>
</feature>